<dbReference type="GO" id="GO:0050511">
    <property type="term" value="F:undecaprenyldiphospho-muramoylpentapeptide beta-N-acetylglucosaminyltransferase activity"/>
    <property type="evidence" value="ECO:0007669"/>
    <property type="project" value="UniProtKB-UniRule"/>
</dbReference>
<dbReference type="CDD" id="cd03785">
    <property type="entry name" value="GT28_MurG"/>
    <property type="match status" value="1"/>
</dbReference>
<proteinExistence type="inferred from homology"/>
<dbReference type="GO" id="GO:0051301">
    <property type="term" value="P:cell division"/>
    <property type="evidence" value="ECO:0007669"/>
    <property type="project" value="UniProtKB-KW"/>
</dbReference>
<comment type="subcellular location">
    <subcellularLocation>
        <location evidence="10">Cell membrane</location>
        <topology evidence="10">Peripheral membrane protein</topology>
        <orientation evidence="10">Cytoplasmic side</orientation>
    </subcellularLocation>
</comment>
<protein>
    <recommendedName>
        <fullName evidence="10">UDP-N-acetylglucosamine--N-acetylmuramyl-(pentapeptide) pyrophosphoryl-undecaprenol N-acetylglucosamine transferase</fullName>
        <ecNumber evidence="10">2.4.1.227</ecNumber>
    </recommendedName>
    <alternativeName>
        <fullName evidence="10">Undecaprenyl-PP-MurNAc-pentapeptide-UDPGlcNAc GlcNAc transferase</fullName>
    </alternativeName>
</protein>
<dbReference type="Pfam" id="PF03033">
    <property type="entry name" value="Glyco_transf_28"/>
    <property type="match status" value="1"/>
</dbReference>
<feature type="domain" description="Glycosyl transferase family 28 C-terminal" evidence="12">
    <location>
        <begin position="187"/>
        <end position="351"/>
    </location>
</feature>
<keyword evidence="6 10" id="KW-0573">Peptidoglycan synthesis</keyword>
<sequence length="362" mass="37495">MSARRLIIAAGGTGGHIFPARAAAETLIARGWQVALITDARGARHTGDFPGEGVSVIRASSPFQSNPLRLPGALADLASGMMATRKLLKAFGADVAAGFGGYPAFPLLAAARLSGLPFVIHEQNAVLGRVNRLFAGSAHSVASGFDRLDRLPARARHAVTGNPVRAHVLSARAAPYAAPARDGEIRLLVLGGSLGARILSETVPEAVALLPEALRQRLSVVQQTRQDSLERARAVYDAAGVKAELSPFFDDMGARYGQAHLVISRAGASSVSELAAIGRPAILVPLAIAMDDHQSANAQGLAHAGGAEVMAERDVTAQSLSQRLETLLADGEALAARAAAARAAGRPDAHEALADLIERAAE</sequence>
<accession>A0A5M6ZLT6</accession>
<evidence type="ECO:0000259" key="12">
    <source>
        <dbReference type="Pfam" id="PF04101"/>
    </source>
</evidence>
<feature type="binding site" evidence="10">
    <location>
        <position position="193"/>
    </location>
    <ligand>
        <name>UDP-N-acetyl-alpha-D-glucosamine</name>
        <dbReference type="ChEBI" id="CHEBI:57705"/>
    </ligand>
</feature>
<dbReference type="InterPro" id="IPR006009">
    <property type="entry name" value="GlcNAc_MurG"/>
</dbReference>
<keyword evidence="2 10" id="KW-0132">Cell division</keyword>
<evidence type="ECO:0000256" key="7">
    <source>
        <dbReference type="ARBA" id="ARBA00023136"/>
    </source>
</evidence>
<dbReference type="InterPro" id="IPR004276">
    <property type="entry name" value="GlycoTrans_28_N"/>
</dbReference>
<dbReference type="HAMAP" id="MF_00033">
    <property type="entry name" value="MurG"/>
    <property type="match status" value="1"/>
</dbReference>
<evidence type="ECO:0000256" key="9">
    <source>
        <dbReference type="ARBA" id="ARBA00023316"/>
    </source>
</evidence>
<dbReference type="GO" id="GO:0005886">
    <property type="term" value="C:plasma membrane"/>
    <property type="evidence" value="ECO:0007669"/>
    <property type="project" value="UniProtKB-SubCell"/>
</dbReference>
<evidence type="ECO:0000256" key="5">
    <source>
        <dbReference type="ARBA" id="ARBA00022960"/>
    </source>
</evidence>
<keyword evidence="4 10" id="KW-0808">Transferase</keyword>
<name>A0A5M6ZLT6_9PROT</name>
<keyword evidence="9 10" id="KW-0961">Cell wall biogenesis/degradation</keyword>
<keyword evidence="1 10" id="KW-1003">Cell membrane</keyword>
<dbReference type="SUPFAM" id="SSF53756">
    <property type="entry name" value="UDP-Glycosyltransferase/glycogen phosphorylase"/>
    <property type="match status" value="1"/>
</dbReference>
<evidence type="ECO:0000256" key="3">
    <source>
        <dbReference type="ARBA" id="ARBA00022676"/>
    </source>
</evidence>
<dbReference type="UniPathway" id="UPA00219"/>
<comment type="caution">
    <text evidence="10">Lacks conserved residue(s) required for the propagation of feature annotation.</text>
</comment>
<feature type="domain" description="Glycosyltransferase family 28 N-terminal" evidence="11">
    <location>
        <begin position="7"/>
        <end position="142"/>
    </location>
</feature>
<dbReference type="RefSeq" id="WP_150022322.1">
    <property type="nucleotide sequence ID" value="NZ_VWOJ01000001.1"/>
</dbReference>
<feature type="binding site" evidence="10">
    <location>
        <begin position="13"/>
        <end position="15"/>
    </location>
    <ligand>
        <name>UDP-N-acetyl-alpha-D-glucosamine</name>
        <dbReference type="ChEBI" id="CHEBI:57705"/>
    </ligand>
</feature>
<feature type="binding site" evidence="10">
    <location>
        <position position="294"/>
    </location>
    <ligand>
        <name>UDP-N-acetyl-alpha-D-glucosamine</name>
        <dbReference type="ChEBI" id="CHEBI:57705"/>
    </ligand>
</feature>
<dbReference type="GO" id="GO:0051991">
    <property type="term" value="F:UDP-N-acetyl-D-glucosamine:N-acetylmuramoyl-L-alanyl-D-glutamyl-meso-2,6-diaminopimelyl-D-alanyl-D-alanine-diphosphoundecaprenol 4-beta-N-acetylglucosaminlytransferase activity"/>
    <property type="evidence" value="ECO:0007669"/>
    <property type="project" value="RHEA"/>
</dbReference>
<dbReference type="Pfam" id="PF04101">
    <property type="entry name" value="Glyco_tran_28_C"/>
    <property type="match status" value="1"/>
</dbReference>
<keyword evidence="7 10" id="KW-0472">Membrane</keyword>
<evidence type="ECO:0000313" key="13">
    <source>
        <dbReference type="EMBL" id="KAA5805290.1"/>
    </source>
</evidence>
<evidence type="ECO:0000259" key="11">
    <source>
        <dbReference type="Pfam" id="PF03033"/>
    </source>
</evidence>
<dbReference type="GO" id="GO:0005975">
    <property type="term" value="P:carbohydrate metabolic process"/>
    <property type="evidence" value="ECO:0007669"/>
    <property type="project" value="InterPro"/>
</dbReference>
<keyword evidence="14" id="KW-1185">Reference proteome</keyword>
<keyword evidence="5 10" id="KW-0133">Cell shape</keyword>
<feature type="binding site" evidence="10">
    <location>
        <position position="124"/>
    </location>
    <ligand>
        <name>UDP-N-acetyl-alpha-D-glucosamine</name>
        <dbReference type="ChEBI" id="CHEBI:57705"/>
    </ligand>
</feature>
<evidence type="ECO:0000313" key="14">
    <source>
        <dbReference type="Proteomes" id="UP000325122"/>
    </source>
</evidence>
<dbReference type="GO" id="GO:0009252">
    <property type="term" value="P:peptidoglycan biosynthetic process"/>
    <property type="evidence" value="ECO:0007669"/>
    <property type="project" value="UniProtKB-UniRule"/>
</dbReference>
<gene>
    <name evidence="10 13" type="primary">murG</name>
    <name evidence="13" type="ORF">F1654_04740</name>
</gene>
<dbReference type="AlphaFoldDB" id="A0A5M6ZLT6"/>
<comment type="similarity">
    <text evidence="10">Belongs to the glycosyltransferase 28 family. MurG subfamily.</text>
</comment>
<evidence type="ECO:0000256" key="6">
    <source>
        <dbReference type="ARBA" id="ARBA00022984"/>
    </source>
</evidence>
<dbReference type="Proteomes" id="UP000325122">
    <property type="component" value="Unassembled WGS sequence"/>
</dbReference>
<feature type="binding site" evidence="10">
    <location>
        <position position="165"/>
    </location>
    <ligand>
        <name>UDP-N-acetyl-alpha-D-glucosamine</name>
        <dbReference type="ChEBI" id="CHEBI:57705"/>
    </ligand>
</feature>
<evidence type="ECO:0000256" key="1">
    <source>
        <dbReference type="ARBA" id="ARBA00022475"/>
    </source>
</evidence>
<dbReference type="EC" id="2.4.1.227" evidence="10"/>
<organism evidence="13 14">
    <name type="scientific">Alkalicaulis satelles</name>
    <dbReference type="NCBI Taxonomy" id="2609175"/>
    <lineage>
        <taxon>Bacteria</taxon>
        <taxon>Pseudomonadati</taxon>
        <taxon>Pseudomonadota</taxon>
        <taxon>Alphaproteobacteria</taxon>
        <taxon>Maricaulales</taxon>
        <taxon>Maricaulaceae</taxon>
        <taxon>Alkalicaulis</taxon>
    </lineage>
</organism>
<comment type="caution">
    <text evidence="13">The sequence shown here is derived from an EMBL/GenBank/DDBJ whole genome shotgun (WGS) entry which is preliminary data.</text>
</comment>
<dbReference type="Gene3D" id="3.40.50.2000">
    <property type="entry name" value="Glycogen Phosphorylase B"/>
    <property type="match status" value="2"/>
</dbReference>
<reference evidence="13 14" key="1">
    <citation type="submission" date="2019-09" db="EMBL/GenBank/DDBJ databases">
        <authorList>
            <person name="Kevbrin V."/>
            <person name="Grouzdev D.S."/>
        </authorList>
    </citation>
    <scope>NUCLEOTIDE SEQUENCE [LARGE SCALE GENOMIC DNA]</scope>
    <source>
        <strain evidence="13 14">G-192</strain>
    </source>
</reference>
<dbReference type="PANTHER" id="PTHR21015">
    <property type="entry name" value="UDP-N-ACETYLGLUCOSAMINE--N-ACETYLMURAMYL-(PENTAPEPTIDE) PYROPHOSPHORYL-UNDECAPRENOL N-ACETYLGLUCOSAMINE TRANSFERASE 1"/>
    <property type="match status" value="1"/>
</dbReference>
<comment type="catalytic activity">
    <reaction evidence="10">
        <text>di-trans,octa-cis-undecaprenyl diphospho-N-acetyl-alpha-D-muramoyl-L-alanyl-D-glutamyl-meso-2,6-diaminopimeloyl-D-alanyl-D-alanine + UDP-N-acetyl-alpha-D-glucosamine = di-trans,octa-cis-undecaprenyl diphospho-[N-acetyl-alpha-D-glucosaminyl-(1-&gt;4)]-N-acetyl-alpha-D-muramoyl-L-alanyl-D-glutamyl-meso-2,6-diaminopimeloyl-D-alanyl-D-alanine + UDP + H(+)</text>
        <dbReference type="Rhea" id="RHEA:31227"/>
        <dbReference type="ChEBI" id="CHEBI:15378"/>
        <dbReference type="ChEBI" id="CHEBI:57705"/>
        <dbReference type="ChEBI" id="CHEBI:58223"/>
        <dbReference type="ChEBI" id="CHEBI:61387"/>
        <dbReference type="ChEBI" id="CHEBI:61388"/>
        <dbReference type="EC" id="2.4.1.227"/>
    </reaction>
</comment>
<comment type="pathway">
    <text evidence="10">Cell wall biogenesis; peptidoglycan biosynthesis.</text>
</comment>
<dbReference type="NCBIfam" id="TIGR01133">
    <property type="entry name" value="murG"/>
    <property type="match status" value="1"/>
</dbReference>
<evidence type="ECO:0000256" key="8">
    <source>
        <dbReference type="ARBA" id="ARBA00023306"/>
    </source>
</evidence>
<evidence type="ECO:0000256" key="2">
    <source>
        <dbReference type="ARBA" id="ARBA00022618"/>
    </source>
</evidence>
<comment type="function">
    <text evidence="10">Cell wall formation. Catalyzes the transfer of a GlcNAc subunit on undecaprenyl-pyrophosphoryl-MurNAc-pentapeptide (lipid intermediate I) to form undecaprenyl-pyrophosphoryl-MurNAc-(pentapeptide)GlcNAc (lipid intermediate II).</text>
</comment>
<evidence type="ECO:0000256" key="4">
    <source>
        <dbReference type="ARBA" id="ARBA00022679"/>
    </source>
</evidence>
<dbReference type="InterPro" id="IPR007235">
    <property type="entry name" value="Glyco_trans_28_C"/>
</dbReference>
<keyword evidence="8 10" id="KW-0131">Cell cycle</keyword>
<dbReference type="GO" id="GO:0071555">
    <property type="term" value="P:cell wall organization"/>
    <property type="evidence" value="ECO:0007669"/>
    <property type="project" value="UniProtKB-KW"/>
</dbReference>
<evidence type="ECO:0000256" key="10">
    <source>
        <dbReference type="HAMAP-Rule" id="MF_00033"/>
    </source>
</evidence>
<dbReference type="PANTHER" id="PTHR21015:SF22">
    <property type="entry name" value="GLYCOSYLTRANSFERASE"/>
    <property type="match status" value="1"/>
</dbReference>
<keyword evidence="3 10" id="KW-0328">Glycosyltransferase</keyword>
<dbReference type="GO" id="GO:0008360">
    <property type="term" value="P:regulation of cell shape"/>
    <property type="evidence" value="ECO:0007669"/>
    <property type="project" value="UniProtKB-KW"/>
</dbReference>
<dbReference type="EMBL" id="VWOJ01000001">
    <property type="protein sequence ID" value="KAA5805290.1"/>
    <property type="molecule type" value="Genomic_DNA"/>
</dbReference>